<accession>A0AAW0E9F9</accession>
<dbReference type="AlphaFoldDB" id="A0AAW0E9F9"/>
<dbReference type="Proteomes" id="UP001383192">
    <property type="component" value="Unassembled WGS sequence"/>
</dbReference>
<keyword evidence="2" id="KW-1185">Reference proteome</keyword>
<evidence type="ECO:0000313" key="1">
    <source>
        <dbReference type="EMBL" id="KAK7060975.1"/>
    </source>
</evidence>
<proteinExistence type="predicted"/>
<organism evidence="1 2">
    <name type="scientific">Paramarasmius palmivorus</name>
    <dbReference type="NCBI Taxonomy" id="297713"/>
    <lineage>
        <taxon>Eukaryota</taxon>
        <taxon>Fungi</taxon>
        <taxon>Dikarya</taxon>
        <taxon>Basidiomycota</taxon>
        <taxon>Agaricomycotina</taxon>
        <taxon>Agaricomycetes</taxon>
        <taxon>Agaricomycetidae</taxon>
        <taxon>Agaricales</taxon>
        <taxon>Marasmiineae</taxon>
        <taxon>Marasmiaceae</taxon>
        <taxon>Paramarasmius</taxon>
    </lineage>
</organism>
<sequence length="138" mass="16095">MPMKMQDGMSGFLGWLLASTGSTRLRKIIYEELSIALVDAGCIERYQGLIEKWWWCEYEAQGYSDLRFYVSKAFLWLVRSGFDIRLHYEAFIEGAFKEIWKEKTRDAARLGGWKPSADIQDDAHEEVLRHRAILPADE</sequence>
<evidence type="ECO:0000313" key="2">
    <source>
        <dbReference type="Proteomes" id="UP001383192"/>
    </source>
</evidence>
<gene>
    <name evidence="1" type="ORF">VNI00_000710</name>
</gene>
<protein>
    <submittedName>
        <fullName evidence="1">Uncharacterized protein</fullName>
    </submittedName>
</protein>
<comment type="caution">
    <text evidence="1">The sequence shown here is derived from an EMBL/GenBank/DDBJ whole genome shotgun (WGS) entry which is preliminary data.</text>
</comment>
<dbReference type="EMBL" id="JAYKXP010000002">
    <property type="protein sequence ID" value="KAK7060975.1"/>
    <property type="molecule type" value="Genomic_DNA"/>
</dbReference>
<name>A0AAW0E9F9_9AGAR</name>
<reference evidence="1 2" key="1">
    <citation type="submission" date="2024-01" db="EMBL/GenBank/DDBJ databases">
        <title>A draft genome for a cacao thread blight-causing isolate of Paramarasmius palmivorus.</title>
        <authorList>
            <person name="Baruah I.K."/>
            <person name="Bukari Y."/>
            <person name="Amoako-Attah I."/>
            <person name="Meinhardt L.W."/>
            <person name="Bailey B.A."/>
            <person name="Cohen S.P."/>
        </authorList>
    </citation>
    <scope>NUCLEOTIDE SEQUENCE [LARGE SCALE GENOMIC DNA]</scope>
    <source>
        <strain evidence="1 2">GH-12</strain>
    </source>
</reference>